<evidence type="ECO:0000256" key="1">
    <source>
        <dbReference type="ARBA" id="ARBA00009275"/>
    </source>
</evidence>
<accession>A0ABN7S8L3</accession>
<dbReference type="Gene3D" id="3.20.20.140">
    <property type="entry name" value="Metal-dependent hydrolases"/>
    <property type="match status" value="1"/>
</dbReference>
<gene>
    <name evidence="5" type="ORF">OKIOD_LOCUS4356</name>
</gene>
<comment type="function">
    <text evidence="4">Exhibits 3'-exonuclease activities and apurinic/apyrimidinic (AP) endonuclease (in vitro). Show preferential AP endonuclease activity on double-stranded DNA substrates and 3'- exonuclease activity on single-stranded DNA.</text>
</comment>
<dbReference type="InterPro" id="IPR032466">
    <property type="entry name" value="Metal_Hydrolase"/>
</dbReference>
<keyword evidence="3" id="KW-0378">Hydrolase</keyword>
<keyword evidence="2" id="KW-0479">Metal-binding</keyword>
<dbReference type="PANTHER" id="PTHR46317:SF1">
    <property type="entry name" value="HYDROLASE, TATD FAMILY"/>
    <property type="match status" value="1"/>
</dbReference>
<dbReference type="InterPro" id="IPR018228">
    <property type="entry name" value="DNase_TatD-rel_CS"/>
</dbReference>
<name>A0ABN7S8L3_OIKDI</name>
<sequence>MMDCHAHLGEFHDRIEQVIADAKAEGVAGVIVVPEYGNNFERNMKMCDEHPDFLFPALGLHPIQGSYAVPEESSACSLSEYDQYKATIEKYIDRVVCIGECGLDFTPKFIRTPDDKELQLAAFRAHIELAKKYSLPLNVHSRSAAPQIFTLLDEYEYYDVLMHAYGGKAKRAALYAKKGVYFSVPNTAAKEDSQMRNLIKLVPIENLILETDSPALSLIPGTENQPKNLIISAKVISENQKYRDLVGLTCFQYIKSYDHPSFSGPKLEHSEVTDRSHSIYFVENGNIEPDVTIHIAQDLKSAAFDLKSLAEDKINGRMTLANMGLAIVENCIAERAKVGKARVILSEIQMSRSTCQDVVVPIDTESTADDVLQAAKRTFDEHGLQKLRTNQSFVLKKDNVILAPTIAILEFLQHNCRNPQIPDPVYTINLCVQTVEPPPKPPTFTEEQCSFTVKIIPSVMQSFKLGKKFQIAQDFTITFGNDCITIATGKPKASFKNKMTPTKLFAGIPSVIPYSKMSDFTITPQKNERSQLTVAYKSDAAFEKLVIRAPTDIGRRMQYFFEKNDIQLQSASPSLASSRQKGRRKSVFF</sequence>
<dbReference type="SUPFAM" id="SSF51556">
    <property type="entry name" value="Metallo-dependent hydrolases"/>
    <property type="match status" value="1"/>
</dbReference>
<proteinExistence type="inferred from homology"/>
<keyword evidence="6" id="KW-1185">Reference proteome</keyword>
<evidence type="ECO:0000313" key="5">
    <source>
        <dbReference type="EMBL" id="CAG5090985.1"/>
    </source>
</evidence>
<dbReference type="CDD" id="cd01310">
    <property type="entry name" value="TatD_DNAse"/>
    <property type="match status" value="1"/>
</dbReference>
<dbReference type="Pfam" id="PF01026">
    <property type="entry name" value="TatD_DNase"/>
    <property type="match status" value="1"/>
</dbReference>
<evidence type="ECO:0000256" key="2">
    <source>
        <dbReference type="ARBA" id="ARBA00022723"/>
    </source>
</evidence>
<dbReference type="EMBL" id="OU015568">
    <property type="protein sequence ID" value="CAG5090985.1"/>
    <property type="molecule type" value="Genomic_DNA"/>
</dbReference>
<comment type="similarity">
    <text evidence="1">Belongs to the metallo-dependent hydrolases superfamily. TatD-type hydrolase family.</text>
</comment>
<protein>
    <submittedName>
        <fullName evidence="5">Oidioi.mRNA.OKI2018_I69.PAR.g12798.t1.cds</fullName>
    </submittedName>
</protein>
<dbReference type="PANTHER" id="PTHR46317">
    <property type="entry name" value="HYDROLASE OF PHP SUPERFAMILY-RELATED PROTEIN"/>
    <property type="match status" value="1"/>
</dbReference>
<dbReference type="InterPro" id="IPR001130">
    <property type="entry name" value="TatD-like"/>
</dbReference>
<evidence type="ECO:0000256" key="4">
    <source>
        <dbReference type="ARBA" id="ARBA00093287"/>
    </source>
</evidence>
<reference evidence="5 6" key="1">
    <citation type="submission" date="2021-04" db="EMBL/GenBank/DDBJ databases">
        <authorList>
            <person name="Bliznina A."/>
        </authorList>
    </citation>
    <scope>NUCLEOTIDE SEQUENCE [LARGE SCALE GENOMIC DNA]</scope>
</reference>
<evidence type="ECO:0000313" key="6">
    <source>
        <dbReference type="Proteomes" id="UP001158576"/>
    </source>
</evidence>
<evidence type="ECO:0000256" key="3">
    <source>
        <dbReference type="ARBA" id="ARBA00022801"/>
    </source>
</evidence>
<organism evidence="5 6">
    <name type="scientific">Oikopleura dioica</name>
    <name type="common">Tunicate</name>
    <dbReference type="NCBI Taxonomy" id="34765"/>
    <lineage>
        <taxon>Eukaryota</taxon>
        <taxon>Metazoa</taxon>
        <taxon>Chordata</taxon>
        <taxon>Tunicata</taxon>
        <taxon>Appendicularia</taxon>
        <taxon>Copelata</taxon>
        <taxon>Oikopleuridae</taxon>
        <taxon>Oikopleura</taxon>
    </lineage>
</organism>
<dbReference type="Proteomes" id="UP001158576">
    <property type="component" value="Chromosome PAR"/>
</dbReference>
<dbReference type="PROSITE" id="PS01091">
    <property type="entry name" value="TATD_3"/>
    <property type="match status" value="1"/>
</dbReference>